<evidence type="ECO:0000313" key="20">
    <source>
        <dbReference type="Proteomes" id="UP000158020"/>
    </source>
</evidence>
<dbReference type="PIRSF" id="PIRSF003383">
    <property type="entry name" value="Rep_E1_papillomaV"/>
    <property type="match status" value="1"/>
</dbReference>
<feature type="region of interest" description="Disordered" evidence="17">
    <location>
        <begin position="127"/>
        <end position="152"/>
    </location>
</feature>
<dbReference type="SUPFAM" id="SSF52540">
    <property type="entry name" value="P-loop containing nucleoside triphosphate hydrolases"/>
    <property type="match status" value="1"/>
</dbReference>
<evidence type="ECO:0000259" key="18">
    <source>
        <dbReference type="PROSITE" id="PS51206"/>
    </source>
</evidence>
<comment type="caution">
    <text evidence="15">Lacks conserved residue(s) required for the propagation of feature annotation.</text>
</comment>
<dbReference type="Gene3D" id="1.10.10.510">
    <property type="entry name" value="Zinc finger, large T-antigen D1 domain"/>
    <property type="match status" value="1"/>
</dbReference>
<comment type="catalytic activity">
    <reaction evidence="13 15 16">
        <text>ATP + H2O = ADP + phosphate + H(+)</text>
        <dbReference type="Rhea" id="RHEA:13065"/>
        <dbReference type="ChEBI" id="CHEBI:15377"/>
        <dbReference type="ChEBI" id="CHEBI:15378"/>
        <dbReference type="ChEBI" id="CHEBI:30616"/>
        <dbReference type="ChEBI" id="CHEBI:43474"/>
        <dbReference type="ChEBI" id="CHEBI:456216"/>
        <dbReference type="EC" id="5.6.2.4"/>
    </reaction>
</comment>
<evidence type="ECO:0000256" key="6">
    <source>
        <dbReference type="ARBA" id="ARBA00022741"/>
    </source>
</evidence>
<dbReference type="InterPro" id="IPR046935">
    <property type="entry name" value="PPV_E1_DBD_sf"/>
</dbReference>
<dbReference type="InterPro" id="IPR014015">
    <property type="entry name" value="Helicase_SF3_DNA-vir"/>
</dbReference>
<sequence length="615" mass="69102">MAEDKGSWDSGVGCSFLLTEADCVDSDKENQDPTGEELSGLESDTDSQDADFVDNASVFQGNHLELFQTLEKKAGDEQILKLKRKLVSGSNSEEDDELSPRLAAVTITPKKRNPLVKRRLFETDNEANRAATGVHQVQTGGESSSSGRSPQDDSKQIHLQLLKAKNVTACKLSLFKTLYVCSFHDLTRLFKNDKTTNLQWVAAAFGVLEVMYEASFELLKKHCSYLQMSKRSHEKGTIAIFLLVFNHAKSRETVSKLLCGMLNLLDSHLMLQPPKIRGVCSALFWFKNSLSPATLKHGTLPEWIRTQTMITECLEQAKFDFGTMVQWAYDNKFSEESKIAYEYAIAAENDANARAFLASSSQAKYVKDCATMVRHYLRAEVQALTISAYIKRRCELAQTGGSWLSIMNFLKYQGIEPIRFVNAVRPWLKGVPKKNCIAFIGPPNTGKSMFSNSFISFLGGCVLSFANHKSHFWLASLADTRAALIDDATHACWRYFDTYLRNALDGYPVSIDRKHKTAVQIKAPPLVVTSNIDVLAEERYFYLHSRLVTFYFNQPCGTEDNGELSFNITNSDWKIFFERLWGRLELSDQEDISDSEDGSSLRTLVCSARCSNATN</sequence>
<comment type="function">
    <text evidence="14 15">ATP-dependent DNA 3'-5' helicase required for initiation of viral DNA replication. It forms a complex with the viral E2 protein. The E1-E2 complex binds to the replication origin which contains binding sites for both proteins. During the initial step, a dimer of E1 interacts with a dimer of protein E2 leading to a complex that binds the viral origin of replication with high specificity. Then, a second dimer of E1 displaces the E2 dimer in an ATP-dependent manner to form the E1 tetramer. Following this, two E1 monomers are added to each half of the site, which results in the formation of two E1 trimers on the viral ori. Subsequently, two hexamers will be created. The double hexamer acts as a bi-directional helicase machinery and unwinds the viral DNA and then recruits the host DNA polymerase to start replication.</text>
</comment>
<feature type="cross-link" description="Glycyl lysine isopeptide (Lys-Gly) (interchain with G-Cter in SUMO)" evidence="15">
    <location>
        <position position="522"/>
    </location>
</feature>
<evidence type="ECO:0000256" key="3">
    <source>
        <dbReference type="ARBA" id="ARBA00022553"/>
    </source>
</evidence>
<dbReference type="InterPro" id="IPR001177">
    <property type="entry name" value="PPV_DNA_helicase_E1_C"/>
</dbReference>
<dbReference type="GO" id="GO:0003677">
    <property type="term" value="F:DNA binding"/>
    <property type="evidence" value="ECO:0007669"/>
    <property type="project" value="UniProtKB-UniRule"/>
</dbReference>
<accession>A0A0S1LLC0</accession>
<comment type="PTM">
    <text evidence="15">Sumoylated.</text>
</comment>
<proteinExistence type="inferred from homology"/>
<dbReference type="InterPro" id="IPR014000">
    <property type="entry name" value="PPV_DNA_helicase_E1_N"/>
</dbReference>
<evidence type="ECO:0000256" key="7">
    <source>
        <dbReference type="ARBA" id="ARBA00022801"/>
    </source>
</evidence>
<keyword evidence="7 15" id="KW-0378">Hydrolase</keyword>
<comment type="PTM">
    <text evidence="15">Phosphorylated.</text>
</comment>
<evidence type="ECO:0000256" key="12">
    <source>
        <dbReference type="ARBA" id="ARBA00034617"/>
    </source>
</evidence>
<name>A0A0S1LLC0_BPV1</name>
<organism evidence="19 20">
    <name type="scientific">Bos taurus papillomavirus 14</name>
    <dbReference type="NCBI Taxonomy" id="2758381"/>
    <lineage>
        <taxon>Viruses</taxon>
        <taxon>Monodnaviria</taxon>
        <taxon>Shotokuvirae</taxon>
        <taxon>Cossaviricota</taxon>
        <taxon>Papovaviricetes</taxon>
        <taxon>Zurhausenvirales</taxon>
        <taxon>Papillomaviridae</taxon>
        <taxon>Firstpapillomavirinae</taxon>
        <taxon>Deltapapillomavirus</taxon>
        <taxon>Bovine papillomavirus type 1</taxon>
    </lineage>
</organism>
<keyword evidence="10 15" id="KW-0238">DNA-binding</keyword>
<evidence type="ECO:0000256" key="2">
    <source>
        <dbReference type="ARBA" id="ARBA00022518"/>
    </source>
</evidence>
<keyword evidence="2 15" id="KW-0244">Early protein</keyword>
<evidence type="ECO:0000256" key="17">
    <source>
        <dbReference type="SAM" id="MobiDB-lite"/>
    </source>
</evidence>
<evidence type="ECO:0000256" key="9">
    <source>
        <dbReference type="ARBA" id="ARBA00022840"/>
    </source>
</evidence>
<dbReference type="GO" id="GO:0016887">
    <property type="term" value="F:ATP hydrolysis activity"/>
    <property type="evidence" value="ECO:0007669"/>
    <property type="project" value="RHEA"/>
</dbReference>
<keyword evidence="4 15" id="KW-1048">Host nucleus</keyword>
<evidence type="ECO:0000256" key="14">
    <source>
        <dbReference type="ARBA" id="ARBA00093297"/>
    </source>
</evidence>
<reference evidence="19 20" key="1">
    <citation type="submission" date="2015-05" db="EMBL/GenBank/DDBJ databases">
        <title>Sequence analysis of the complete genome of unclassified Bovine papillomavirus in China.</title>
        <authorList>
            <person name="Hu J."/>
            <person name="Zhang W."/>
            <person name="Wang Q."/>
            <person name="Shi C."/>
            <person name="Huang Z."/>
            <person name="Xu J."/>
            <person name="Jiao H."/>
            <person name="Meng Z."/>
            <person name="Li Y."/>
            <person name="Wang N."/>
            <person name="Han J."/>
        </authorList>
    </citation>
    <scope>NUCLEOTIDE SEQUENCE [LARGE SCALE GENOMIC DNA]</scope>
    <source>
        <strain evidence="19">Aks-03</strain>
    </source>
</reference>
<dbReference type="Proteomes" id="UP000158020">
    <property type="component" value="Genome"/>
</dbReference>
<keyword evidence="6 15" id="KW-0547">Nucleotide-binding</keyword>
<evidence type="ECO:0000256" key="8">
    <source>
        <dbReference type="ARBA" id="ARBA00022806"/>
    </source>
</evidence>
<evidence type="ECO:0000256" key="16">
    <source>
        <dbReference type="PIRNR" id="PIRNR003383"/>
    </source>
</evidence>
<evidence type="ECO:0000313" key="19">
    <source>
        <dbReference type="EMBL" id="ALL29332.1"/>
    </source>
</evidence>
<dbReference type="SUPFAM" id="SSF55464">
    <property type="entry name" value="Origin of replication-binding domain, RBD-like"/>
    <property type="match status" value="1"/>
</dbReference>
<dbReference type="InterPro" id="IPR027417">
    <property type="entry name" value="P-loop_NTPase"/>
</dbReference>
<dbReference type="HAMAP" id="MF_04000">
    <property type="entry name" value="PPV_E1"/>
    <property type="match status" value="1"/>
</dbReference>
<keyword evidence="3 15" id="KW-0597">Phosphoprotein</keyword>
<keyword evidence="11 15" id="KW-0413">Isomerase</keyword>
<keyword evidence="8 15" id="KW-0347">Helicase</keyword>
<evidence type="ECO:0000256" key="1">
    <source>
        <dbReference type="ARBA" id="ARBA00004147"/>
    </source>
</evidence>
<feature type="region of interest" description="DNA-binding region" evidence="15">
    <location>
        <begin position="150"/>
        <end position="316"/>
    </location>
</feature>
<feature type="short sequence motif" description="Nuclear export signal" evidence="15">
    <location>
        <begin position="98"/>
        <end position="107"/>
    </location>
</feature>
<comment type="function">
    <text evidence="16">ATP-dependent DNA helicase required for initiation of viral DNA replication. It forms a complex with the viral E2 protein. The E1-E2 complex binds to the replication origin which contains binding sites for both proteins.</text>
</comment>
<dbReference type="Gene3D" id="3.40.50.300">
    <property type="entry name" value="P-loop containing nucleotide triphosphate hydrolases"/>
    <property type="match status" value="1"/>
</dbReference>
<feature type="region of interest" description="Disordered" evidence="17">
    <location>
        <begin position="23"/>
        <end position="50"/>
    </location>
</feature>
<keyword evidence="15" id="KW-0832">Ubl conjugation</keyword>
<comment type="catalytic activity">
    <reaction evidence="12 15">
        <text>Couples ATP hydrolysis with the unwinding of duplex DNA by translocating in the 3'-5' direction.</text>
        <dbReference type="EC" id="5.6.2.4"/>
    </reaction>
</comment>
<dbReference type="Pfam" id="PF00524">
    <property type="entry name" value="PPV_E1_N"/>
    <property type="match status" value="1"/>
</dbReference>
<feature type="domain" description="SF3 helicase" evidence="18">
    <location>
        <begin position="401"/>
        <end position="565"/>
    </location>
</feature>
<comment type="subunit">
    <text evidence="15">Can form hexamers. Interacts with E2 protein; this interaction increases E1 DNA binding specificity. Interacts with host DNA polymerase subunit POLA2. Interacts with host single stranded DNA-binding protein RPA1. Interacts with host TOP1; this interaction stimulates the enzymatic activity of TOP1.</text>
</comment>
<evidence type="ECO:0000256" key="4">
    <source>
        <dbReference type="ARBA" id="ARBA00022562"/>
    </source>
</evidence>
<dbReference type="EC" id="5.6.2.4" evidence="15 16"/>
<dbReference type="InterPro" id="IPR037102">
    <property type="entry name" value="Znf_lg_T-Ag_D1_dom_sf"/>
</dbReference>
<dbReference type="Gene3D" id="3.40.1310.10">
    <property type="match status" value="1"/>
</dbReference>
<feature type="compositionally biased region" description="Low complexity" evidence="17">
    <location>
        <begin position="140"/>
        <end position="149"/>
    </location>
</feature>
<dbReference type="GO" id="GO:0043138">
    <property type="term" value="F:3'-5' DNA helicase activity"/>
    <property type="evidence" value="ECO:0007669"/>
    <property type="project" value="UniProtKB-UniRule"/>
</dbReference>
<dbReference type="Pfam" id="PF20450">
    <property type="entry name" value="PPV_E1_DBD"/>
    <property type="match status" value="1"/>
</dbReference>
<feature type="binding site" evidence="15">
    <location>
        <begin position="441"/>
        <end position="448"/>
    </location>
    <ligand>
        <name>ATP</name>
        <dbReference type="ChEBI" id="CHEBI:30616"/>
    </ligand>
</feature>
<comment type="similarity">
    <text evidence="15 16">Belongs to the papillomaviridae E1 protein family.</text>
</comment>
<keyword evidence="5 15" id="KW-0235">DNA replication</keyword>
<keyword evidence="15" id="KW-1017">Isopeptide bond</keyword>
<gene>
    <name evidence="15 19" type="primary">E1</name>
</gene>
<keyword evidence="9 15" id="KW-0067">ATP-binding</keyword>
<protein>
    <recommendedName>
        <fullName evidence="15 16">Replication protein E1</fullName>
        <ecNumber evidence="15 16">5.6.2.4</ecNumber>
    </recommendedName>
    <alternativeName>
        <fullName evidence="15">ATP-dependent helicase E1</fullName>
    </alternativeName>
    <alternativeName>
        <fullName evidence="15">DNA 3'-5' helicase E1</fullName>
    </alternativeName>
</protein>
<dbReference type="InterPro" id="IPR016393">
    <property type="entry name" value="Rep_E1_papillomaV"/>
</dbReference>
<dbReference type="GO" id="GO:0005524">
    <property type="term" value="F:ATP binding"/>
    <property type="evidence" value="ECO:0007669"/>
    <property type="project" value="UniProtKB-UniRule"/>
</dbReference>
<evidence type="ECO:0000256" key="10">
    <source>
        <dbReference type="ARBA" id="ARBA00023125"/>
    </source>
</evidence>
<dbReference type="Pfam" id="PF00519">
    <property type="entry name" value="PPV_E1_C"/>
    <property type="match status" value="1"/>
</dbReference>
<comment type="subcellular location">
    <subcellularLocation>
        <location evidence="1 15">Host nucleus</location>
    </subcellularLocation>
</comment>
<evidence type="ECO:0000256" key="13">
    <source>
        <dbReference type="ARBA" id="ARBA00048988"/>
    </source>
</evidence>
<feature type="modified residue" description="Phosphoserine; by host" evidence="15">
    <location>
        <position position="99"/>
    </location>
</feature>
<evidence type="ECO:0000256" key="15">
    <source>
        <dbReference type="HAMAP-Rule" id="MF_04000"/>
    </source>
</evidence>
<dbReference type="PROSITE" id="PS51206">
    <property type="entry name" value="SF3_HELICASE_1"/>
    <property type="match status" value="1"/>
</dbReference>
<evidence type="ECO:0000256" key="11">
    <source>
        <dbReference type="ARBA" id="ARBA00023235"/>
    </source>
</evidence>
<dbReference type="InterPro" id="IPR046832">
    <property type="entry name" value="PPV_E1_DBD"/>
</dbReference>
<dbReference type="GO" id="GO:0042025">
    <property type="term" value="C:host cell nucleus"/>
    <property type="evidence" value="ECO:0007669"/>
    <property type="project" value="UniProtKB-SubCell"/>
</dbReference>
<dbReference type="EMBL" id="KR868228">
    <property type="protein sequence ID" value="ALL29332.1"/>
    <property type="molecule type" value="Genomic_DNA"/>
</dbReference>
<feature type="short sequence motif" description="Nuclear localization signal" evidence="15">
    <location>
        <begin position="83"/>
        <end position="85"/>
    </location>
</feature>
<evidence type="ECO:0000256" key="5">
    <source>
        <dbReference type="ARBA" id="ARBA00022705"/>
    </source>
</evidence>
<dbReference type="GO" id="GO:0006260">
    <property type="term" value="P:DNA replication"/>
    <property type="evidence" value="ECO:0007669"/>
    <property type="project" value="UniProtKB-UniRule"/>
</dbReference>